<dbReference type="EC" id="1.-.-.-" evidence="2"/>
<feature type="domain" description="FAD-binding" evidence="1">
    <location>
        <begin position="2"/>
        <end position="319"/>
    </location>
</feature>
<accession>A0AA43U9C7</accession>
<evidence type="ECO:0000259" key="1">
    <source>
        <dbReference type="Pfam" id="PF01494"/>
    </source>
</evidence>
<gene>
    <name evidence="2" type="ORF">Q3982_05885</name>
</gene>
<sequence length="434" mass="46656">MKILVAGAGHGGLTAAAILAKAGHSVTVYEKQNPEDIGYDWEDRFTFSLLSDIVGKNAPASEWRYRGDCAFVSPNGQTSVVINYTDENRQKIMQRKYIIRALIENAQKNGVEIKFGTSVAAPTVSGSTVTGLVTSDGEVSGDLVIDAAGAFSPVRSNLPASFGIEQSPSRGDVFYAYRAYFSKKDGCTMSKVPFEVYLRHNDEQGLSWFCENSDSVDILIGRIDPLSDERIEKNIDLFRKSHPCTGDKKLLGGRGIIPVRRPLALMVANGYAAVGDSAFMTTPMNGMGLDLSLQAGKLLAEAVITGNNASAKTLWKYNRDFHVLYGGDTAKNESLKNALLNLPDGGVDFLFKNGVIQASDLAGAGRNTNLGALLGKFVRGMKNPPFFFAILGGIMNGGKLSKVLKSAPAEFDLKQIGEWQNKVIAASVKVTHGG</sequence>
<dbReference type="Gene3D" id="3.50.50.60">
    <property type="entry name" value="FAD/NAD(P)-binding domain"/>
    <property type="match status" value="1"/>
</dbReference>
<proteinExistence type="predicted"/>
<dbReference type="InterPro" id="IPR002938">
    <property type="entry name" value="FAD-bd"/>
</dbReference>
<dbReference type="InterPro" id="IPR036188">
    <property type="entry name" value="FAD/NAD-bd_sf"/>
</dbReference>
<dbReference type="Proteomes" id="UP001168575">
    <property type="component" value="Unassembled WGS sequence"/>
</dbReference>
<dbReference type="PRINTS" id="PR00420">
    <property type="entry name" value="RNGMNOXGNASE"/>
</dbReference>
<dbReference type="Pfam" id="PF01494">
    <property type="entry name" value="FAD_binding_3"/>
    <property type="match status" value="1"/>
</dbReference>
<reference evidence="2" key="1">
    <citation type="submission" date="2023-07" db="EMBL/GenBank/DDBJ databases">
        <title>Between Cages and Wild: Unraveling the Impact of Captivity on Animal Microbiomes and Antimicrobial Resistance.</title>
        <authorList>
            <person name="Schmartz G.P."/>
            <person name="Rehner J."/>
            <person name="Schuff M.J."/>
            <person name="Becker S.L."/>
            <person name="Kravczyk M."/>
            <person name="Gurevich A."/>
            <person name="Francke R."/>
            <person name="Mueller R."/>
            <person name="Keller V."/>
            <person name="Keller A."/>
        </authorList>
    </citation>
    <scope>NUCLEOTIDE SEQUENCE</scope>
    <source>
        <strain evidence="2">S12M_St_49</strain>
    </source>
</reference>
<dbReference type="PANTHER" id="PTHR42685:SF18">
    <property type="entry name" value="DIGERANYLGERANYLGLYCEROPHOSPHOLIPID REDUCTASE"/>
    <property type="match status" value="1"/>
</dbReference>
<evidence type="ECO:0000313" key="3">
    <source>
        <dbReference type="Proteomes" id="UP001168575"/>
    </source>
</evidence>
<dbReference type="AlphaFoldDB" id="A0AA43U9C7"/>
<evidence type="ECO:0000313" key="2">
    <source>
        <dbReference type="EMBL" id="MDO4842190.1"/>
    </source>
</evidence>
<protein>
    <submittedName>
        <fullName evidence="2">NAD(P)/FAD-dependent oxidoreductase</fullName>
        <ecNumber evidence="2">1.-.-.-</ecNumber>
    </submittedName>
</protein>
<name>A0AA43U9C7_9ACTN</name>
<dbReference type="SUPFAM" id="SSF51905">
    <property type="entry name" value="FAD/NAD(P)-binding domain"/>
    <property type="match status" value="1"/>
</dbReference>
<dbReference type="GO" id="GO:0071949">
    <property type="term" value="F:FAD binding"/>
    <property type="evidence" value="ECO:0007669"/>
    <property type="project" value="InterPro"/>
</dbReference>
<dbReference type="PANTHER" id="PTHR42685">
    <property type="entry name" value="GERANYLGERANYL DIPHOSPHATE REDUCTASE"/>
    <property type="match status" value="1"/>
</dbReference>
<dbReference type="InterPro" id="IPR050407">
    <property type="entry name" value="Geranylgeranyl_reductase"/>
</dbReference>
<dbReference type="GO" id="GO:0016491">
    <property type="term" value="F:oxidoreductase activity"/>
    <property type="evidence" value="ECO:0007669"/>
    <property type="project" value="UniProtKB-KW"/>
</dbReference>
<keyword evidence="2" id="KW-0560">Oxidoreductase</keyword>
<keyword evidence="3" id="KW-1185">Reference proteome</keyword>
<organism evidence="2 3">
    <name type="scientific">Phoenicibacter congonensis</name>
    <dbReference type="NCBI Taxonomy" id="1944646"/>
    <lineage>
        <taxon>Bacteria</taxon>
        <taxon>Bacillati</taxon>
        <taxon>Actinomycetota</taxon>
        <taxon>Coriobacteriia</taxon>
        <taxon>Eggerthellales</taxon>
        <taxon>Eggerthellaceae</taxon>
        <taxon>Phoenicibacter</taxon>
    </lineage>
</organism>
<comment type="caution">
    <text evidence="2">The sequence shown here is derived from an EMBL/GenBank/DDBJ whole genome shotgun (WGS) entry which is preliminary data.</text>
</comment>
<dbReference type="EMBL" id="JAUMVS010000111">
    <property type="protein sequence ID" value="MDO4842190.1"/>
    <property type="molecule type" value="Genomic_DNA"/>
</dbReference>